<evidence type="ECO:0000256" key="1">
    <source>
        <dbReference type="SAM" id="MobiDB-lite"/>
    </source>
</evidence>
<sequence>MAAVRCSRPMGAARRGGQYVPWRTPLPATPIGLEQRSAEPADAAGKQTSPAWQGLSLHKRQNKFGNRCVAAMLVPGYEKVKVALLAVSTEKPKISVKAQLPSQP</sequence>
<dbReference type="AlphaFoldDB" id="M7C4U2"/>
<accession>M7C4U2</accession>
<evidence type="ECO:0000313" key="3">
    <source>
        <dbReference type="Proteomes" id="UP000031443"/>
    </source>
</evidence>
<feature type="region of interest" description="Disordered" evidence="1">
    <location>
        <begin position="1"/>
        <end position="23"/>
    </location>
</feature>
<proteinExistence type="predicted"/>
<name>M7C4U2_CHEMY</name>
<evidence type="ECO:0000313" key="2">
    <source>
        <dbReference type="EMBL" id="EMP35517.1"/>
    </source>
</evidence>
<keyword evidence="3" id="KW-1185">Reference proteome</keyword>
<gene>
    <name evidence="2" type="ORF">UY3_07317</name>
</gene>
<organism evidence="2 3">
    <name type="scientific">Chelonia mydas</name>
    <name type="common">Green sea-turtle</name>
    <name type="synonym">Chelonia agassizi</name>
    <dbReference type="NCBI Taxonomy" id="8469"/>
    <lineage>
        <taxon>Eukaryota</taxon>
        <taxon>Metazoa</taxon>
        <taxon>Chordata</taxon>
        <taxon>Craniata</taxon>
        <taxon>Vertebrata</taxon>
        <taxon>Euteleostomi</taxon>
        <taxon>Archelosauria</taxon>
        <taxon>Testudinata</taxon>
        <taxon>Testudines</taxon>
        <taxon>Cryptodira</taxon>
        <taxon>Durocryptodira</taxon>
        <taxon>Americhelydia</taxon>
        <taxon>Chelonioidea</taxon>
        <taxon>Cheloniidae</taxon>
        <taxon>Chelonia</taxon>
    </lineage>
</organism>
<dbReference type="Proteomes" id="UP000031443">
    <property type="component" value="Unassembled WGS sequence"/>
</dbReference>
<protein>
    <submittedName>
        <fullName evidence="2">Uncharacterized protein</fullName>
    </submittedName>
</protein>
<reference evidence="3" key="1">
    <citation type="journal article" date="2013" name="Nat. Genet.">
        <title>The draft genomes of soft-shell turtle and green sea turtle yield insights into the development and evolution of the turtle-specific body plan.</title>
        <authorList>
            <person name="Wang Z."/>
            <person name="Pascual-Anaya J."/>
            <person name="Zadissa A."/>
            <person name="Li W."/>
            <person name="Niimura Y."/>
            <person name="Huang Z."/>
            <person name="Li C."/>
            <person name="White S."/>
            <person name="Xiong Z."/>
            <person name="Fang D."/>
            <person name="Wang B."/>
            <person name="Ming Y."/>
            <person name="Chen Y."/>
            <person name="Zheng Y."/>
            <person name="Kuraku S."/>
            <person name="Pignatelli M."/>
            <person name="Herrero J."/>
            <person name="Beal K."/>
            <person name="Nozawa M."/>
            <person name="Li Q."/>
            <person name="Wang J."/>
            <person name="Zhang H."/>
            <person name="Yu L."/>
            <person name="Shigenobu S."/>
            <person name="Wang J."/>
            <person name="Liu J."/>
            <person name="Flicek P."/>
            <person name="Searle S."/>
            <person name="Wang J."/>
            <person name="Kuratani S."/>
            <person name="Yin Y."/>
            <person name="Aken B."/>
            <person name="Zhang G."/>
            <person name="Irie N."/>
        </authorList>
    </citation>
    <scope>NUCLEOTIDE SEQUENCE [LARGE SCALE GENOMIC DNA]</scope>
</reference>
<dbReference type="EMBL" id="KB528578">
    <property type="protein sequence ID" value="EMP35517.1"/>
    <property type="molecule type" value="Genomic_DNA"/>
</dbReference>